<dbReference type="InterPro" id="IPR016181">
    <property type="entry name" value="Acyl_CoA_acyltransferase"/>
</dbReference>
<dbReference type="InterPro" id="IPR051531">
    <property type="entry name" value="N-acetyltransferase"/>
</dbReference>
<dbReference type="PANTHER" id="PTHR43792:SF16">
    <property type="entry name" value="N-ACETYLTRANSFERASE DOMAIN-CONTAINING PROTEIN"/>
    <property type="match status" value="1"/>
</dbReference>
<dbReference type="AlphaFoldDB" id="A0AA40X698"/>
<protein>
    <submittedName>
        <fullName evidence="2">GNAT family N-acetyltransferase</fullName>
    </submittedName>
</protein>
<proteinExistence type="predicted"/>
<dbReference type="Proteomes" id="UP000192722">
    <property type="component" value="Unassembled WGS sequence"/>
</dbReference>
<dbReference type="SUPFAM" id="SSF55729">
    <property type="entry name" value="Acyl-CoA N-acyltransferases (Nat)"/>
    <property type="match status" value="1"/>
</dbReference>
<reference evidence="3 4" key="2">
    <citation type="journal article" date="2017" name="Int. J. Syst. Evol. Microbiol.">
        <title>Rouxiella badensis sp. nov. and Rouxiella silvae sp. nov. isolated from peat bog soil in Germany and emendation of the genus description.</title>
        <authorList>
            <person name="Le Fleche-Mateos A."/>
            <person name="Kugler J.H."/>
            <person name="Hansen S.H."/>
            <person name="Syldatk C."/>
            <person name="Hausmann R."/>
            <person name="Lomprez F."/>
            <person name="Vandenbogaert M."/>
            <person name="Manuguerra J.C."/>
            <person name="Grimont P.A."/>
        </authorList>
    </citation>
    <scope>NUCLEOTIDE SEQUENCE [LARGE SCALE GENOMIC DNA]</scope>
    <source>
        <strain evidence="3 4">213</strain>
    </source>
</reference>
<evidence type="ECO:0000259" key="1">
    <source>
        <dbReference type="PROSITE" id="PS51186"/>
    </source>
</evidence>
<accession>A0AA40X698</accession>
<dbReference type="RefSeq" id="WP_055774214.1">
    <property type="nucleotide sequence ID" value="NZ_CBCSCF010000007.1"/>
</dbReference>
<name>A0AA40X698_9GAMM</name>
<feature type="domain" description="N-acetyltransferase" evidence="1">
    <location>
        <begin position="23"/>
        <end position="175"/>
    </location>
</feature>
<dbReference type="Gene3D" id="3.40.630.30">
    <property type="match status" value="1"/>
</dbReference>
<reference evidence="2" key="4">
    <citation type="submission" date="2022-09" db="EMBL/GenBank/DDBJ databases">
        <title>Rouxiella aceris sp. nov., isolated from tree sap and emended description of the genus Rhouxiella.</title>
        <authorList>
            <person name="Kim I.S."/>
        </authorList>
    </citation>
    <scope>NUCLEOTIDE SEQUENCE</scope>
    <source>
        <strain evidence="2">SAP-2</strain>
    </source>
</reference>
<dbReference type="InterPro" id="IPR000182">
    <property type="entry name" value="GNAT_dom"/>
</dbReference>
<dbReference type="EMBL" id="MRWD01000030">
    <property type="protein sequence ID" value="ORJ20765.1"/>
    <property type="molecule type" value="Genomic_DNA"/>
</dbReference>
<comment type="caution">
    <text evidence="2">The sequence shown here is derived from an EMBL/GenBank/DDBJ whole genome shotgun (WGS) entry which is preliminary data.</text>
</comment>
<evidence type="ECO:0000313" key="3">
    <source>
        <dbReference type="EMBL" id="ORJ20765.1"/>
    </source>
</evidence>
<organism evidence="2 5">
    <name type="scientific">Rouxiella silvae</name>
    <dbReference type="NCBI Taxonomy" id="1646373"/>
    <lineage>
        <taxon>Bacteria</taxon>
        <taxon>Pseudomonadati</taxon>
        <taxon>Pseudomonadota</taxon>
        <taxon>Gammaproteobacteria</taxon>
        <taxon>Enterobacterales</taxon>
        <taxon>Yersiniaceae</taxon>
        <taxon>Rouxiella</taxon>
    </lineage>
</organism>
<dbReference type="PANTHER" id="PTHR43792">
    <property type="entry name" value="GNAT FAMILY, PUTATIVE (AFU_ORTHOLOGUE AFUA_3G00765)-RELATED-RELATED"/>
    <property type="match status" value="1"/>
</dbReference>
<evidence type="ECO:0000313" key="4">
    <source>
        <dbReference type="Proteomes" id="UP000192722"/>
    </source>
</evidence>
<sequence>MFQSAPQIETPRLLLRGHLFEDFNVIAALWADPDMVRFISGVPSTREASWSRFLRYIGHWRLMGFGYWVIVDKNSGRFVGEIGFADYQRDMQPSMDNMAEMGWVLSPEFHGKGYASEAAESALAWADDNLQRPVCCIIAPENVPSLRLADKNGFIAQTDTRYQNSTVRLFTRPVKNNKQ</sequence>
<evidence type="ECO:0000313" key="5">
    <source>
        <dbReference type="Proteomes" id="UP000705283"/>
    </source>
</evidence>
<dbReference type="Pfam" id="PF13302">
    <property type="entry name" value="Acetyltransf_3"/>
    <property type="match status" value="1"/>
</dbReference>
<evidence type="ECO:0000313" key="2">
    <source>
        <dbReference type="EMBL" id="MBF6639456.1"/>
    </source>
</evidence>
<reference evidence="2" key="3">
    <citation type="submission" date="2020-11" db="EMBL/GenBank/DDBJ databases">
        <authorList>
            <person name="Lee S.D."/>
        </authorList>
    </citation>
    <scope>NUCLEOTIDE SEQUENCE</scope>
    <source>
        <strain evidence="2">SAP-2</strain>
    </source>
</reference>
<gene>
    <name evidence="3" type="ORF">BS639_13560</name>
    <name evidence="2" type="ORF">ITX54_22590</name>
</gene>
<dbReference type="GO" id="GO:0016747">
    <property type="term" value="F:acyltransferase activity, transferring groups other than amino-acyl groups"/>
    <property type="evidence" value="ECO:0007669"/>
    <property type="project" value="InterPro"/>
</dbReference>
<dbReference type="Proteomes" id="UP000705283">
    <property type="component" value="Unassembled WGS sequence"/>
</dbReference>
<dbReference type="PROSITE" id="PS51186">
    <property type="entry name" value="GNAT"/>
    <property type="match status" value="1"/>
</dbReference>
<keyword evidence="4" id="KW-1185">Reference proteome</keyword>
<dbReference type="EMBL" id="JADMKS010000011">
    <property type="protein sequence ID" value="MBF6639456.1"/>
    <property type="molecule type" value="Genomic_DNA"/>
</dbReference>
<reference evidence="3" key="1">
    <citation type="submission" date="2016-12" db="EMBL/GenBank/DDBJ databases">
        <authorList>
            <person name="Le Fleche-Mateos A."/>
        </authorList>
    </citation>
    <scope>NUCLEOTIDE SEQUENCE</scope>
    <source>
        <strain evidence="3">213</strain>
    </source>
</reference>